<evidence type="ECO:0000313" key="2">
    <source>
        <dbReference type="EMBL" id="KCZ81427.1"/>
    </source>
</evidence>
<evidence type="ECO:0000259" key="1">
    <source>
        <dbReference type="SMART" id="SM01126"/>
    </source>
</evidence>
<accession>A0A059F2U3</accession>
<proteinExistence type="predicted"/>
<dbReference type="OrthoDB" id="2194529at2759"/>
<evidence type="ECO:0000313" key="3">
    <source>
        <dbReference type="Proteomes" id="UP000030655"/>
    </source>
</evidence>
<reference evidence="2 3" key="2">
    <citation type="submission" date="2014-03" db="EMBL/GenBank/DDBJ databases">
        <title>The Genome Sequence of Anncaliia algerae insect isolate PRA339.</title>
        <authorList>
            <consortium name="The Broad Institute Genome Sequencing Platform"/>
            <consortium name="The Broad Institute Genome Sequencing Center for Infectious Disease"/>
            <person name="Cuomo C."/>
            <person name="Becnel J."/>
            <person name="Sanscrainte N."/>
            <person name="Walker B."/>
            <person name="Young S.K."/>
            <person name="Zeng Q."/>
            <person name="Gargeya S."/>
            <person name="Fitzgerald M."/>
            <person name="Haas B."/>
            <person name="Abouelleil A."/>
            <person name="Alvarado L."/>
            <person name="Arachchi H.M."/>
            <person name="Berlin A.M."/>
            <person name="Chapman S.B."/>
            <person name="Dewar J."/>
            <person name="Goldberg J."/>
            <person name="Griggs A."/>
            <person name="Gujja S."/>
            <person name="Hansen M."/>
            <person name="Howarth C."/>
            <person name="Imamovic A."/>
            <person name="Larimer J."/>
            <person name="McCowan C."/>
            <person name="Murphy C."/>
            <person name="Neiman D."/>
            <person name="Pearson M."/>
            <person name="Priest M."/>
            <person name="Roberts A."/>
            <person name="Saif S."/>
            <person name="Shea T."/>
            <person name="Sisk P."/>
            <person name="Sykes S."/>
            <person name="Wortman J."/>
            <person name="Nusbaum C."/>
            <person name="Birren B."/>
        </authorList>
    </citation>
    <scope>NUCLEOTIDE SEQUENCE [LARGE SCALE GENOMIC DNA]</scope>
    <source>
        <strain evidence="2 3">PRA339</strain>
    </source>
</reference>
<dbReference type="SMART" id="SM01126">
    <property type="entry name" value="DDE_Tnp_IS1595"/>
    <property type="match status" value="1"/>
</dbReference>
<feature type="domain" description="ISXO2-like transposase" evidence="1">
    <location>
        <begin position="9"/>
        <end position="103"/>
    </location>
</feature>
<keyword evidence="3" id="KW-1185">Reference proteome</keyword>
<dbReference type="PANTHER" id="PTHR47163:SF2">
    <property type="entry name" value="SI:DKEY-17M8.2"/>
    <property type="match status" value="1"/>
</dbReference>
<dbReference type="EMBL" id="KK365143">
    <property type="protein sequence ID" value="KCZ81427.1"/>
    <property type="molecule type" value="Genomic_DNA"/>
</dbReference>
<dbReference type="PANTHER" id="PTHR47163">
    <property type="entry name" value="DDE_TNP_IS1595 DOMAIN-CONTAINING PROTEIN"/>
    <property type="match status" value="1"/>
</dbReference>
<dbReference type="Pfam" id="PF12762">
    <property type="entry name" value="DDE_Tnp_IS1595"/>
    <property type="match status" value="1"/>
</dbReference>
<organism evidence="2 3">
    <name type="scientific">Anncaliia algerae PRA339</name>
    <dbReference type="NCBI Taxonomy" id="1288291"/>
    <lineage>
        <taxon>Eukaryota</taxon>
        <taxon>Fungi</taxon>
        <taxon>Fungi incertae sedis</taxon>
        <taxon>Microsporidia</taxon>
        <taxon>Tubulinosematoidea</taxon>
        <taxon>Tubulinosematidae</taxon>
        <taxon>Anncaliia</taxon>
    </lineage>
</organism>
<dbReference type="VEuPathDB" id="MicrosporidiaDB:H312_01182"/>
<dbReference type="AlphaFoldDB" id="A0A059F2U3"/>
<name>A0A059F2U3_9MICR</name>
<dbReference type="Proteomes" id="UP000030655">
    <property type="component" value="Unassembled WGS sequence"/>
</dbReference>
<protein>
    <recommendedName>
        <fullName evidence="1">ISXO2-like transposase domain-containing protein</fullName>
    </recommendedName>
</protein>
<gene>
    <name evidence="2" type="ORF">H312_01182</name>
</gene>
<dbReference type="InterPro" id="IPR024445">
    <property type="entry name" value="Tnp_ISXO2-like"/>
</dbReference>
<sequence>MIIKNSSSILYNKKGVQWILEGIDNSEEKNIFLVIVLNRKSETLHDIFENKIKKGTLIITDGYPSYPKAVESFGSQHIIINHSDGFKNADGFTTNNIENVWSH</sequence>
<dbReference type="HOGENOM" id="CLU_044348_10_3_1"/>
<reference evidence="3" key="1">
    <citation type="submission" date="2013-02" db="EMBL/GenBank/DDBJ databases">
        <authorList>
            <consortium name="The Broad Institute Genome Sequencing Platform"/>
            <person name="Cuomo C."/>
            <person name="Becnel J."/>
            <person name="Sanscrainte N."/>
            <person name="Walker B."/>
            <person name="Young S.K."/>
            <person name="Zeng Q."/>
            <person name="Gargeya S."/>
            <person name="Fitzgerald M."/>
            <person name="Haas B."/>
            <person name="Abouelleil A."/>
            <person name="Alvarado L."/>
            <person name="Arachchi H.M."/>
            <person name="Berlin A.M."/>
            <person name="Chapman S.B."/>
            <person name="Dewar J."/>
            <person name="Goldberg J."/>
            <person name="Griggs A."/>
            <person name="Gujja S."/>
            <person name="Hansen M."/>
            <person name="Howarth C."/>
            <person name="Imamovic A."/>
            <person name="Larimer J."/>
            <person name="McCowan C."/>
            <person name="Murphy C."/>
            <person name="Neiman D."/>
            <person name="Pearson M."/>
            <person name="Priest M."/>
            <person name="Roberts A."/>
            <person name="Saif S."/>
            <person name="Shea T."/>
            <person name="Sisk P."/>
            <person name="Sykes S."/>
            <person name="Wortman J."/>
            <person name="Nusbaum C."/>
            <person name="Birren B."/>
        </authorList>
    </citation>
    <scope>NUCLEOTIDE SEQUENCE [LARGE SCALE GENOMIC DNA]</scope>
    <source>
        <strain evidence="3">PRA339</strain>
    </source>
</reference>
<dbReference type="InterPro" id="IPR053164">
    <property type="entry name" value="IS1016-like_transposase"/>
</dbReference>